<keyword evidence="2" id="KW-0812">Transmembrane</keyword>
<protein>
    <submittedName>
        <fullName evidence="3">Uncharacterized protein</fullName>
    </submittedName>
</protein>
<dbReference type="Proteomes" id="UP001253637">
    <property type="component" value="Segment"/>
</dbReference>
<accession>A0A811BS07</accession>
<evidence type="ECO:0000313" key="3">
    <source>
        <dbReference type="EMBL" id="BCU03856.1"/>
    </source>
</evidence>
<sequence length="197" mass="21867">MAGVGRFFFLRLSLSFLPFPFDPSGLRWARADGPVGRTPHRVGRAPCGVGHLPPRHTADVAAMATVMRLSAILGLPLFCFPSVCFFFFCLFFAARSRASAGMVSTGPVPHFFLRKCAPATKTTNHRRSRDVPGAKLEKKEGVDGRWSLSRCATFCVDRAPAAFDHSIPFPPPQFPKKERKKKAPGAVLFTRRRPWPR</sequence>
<keyword evidence="2" id="KW-0472">Membrane</keyword>
<evidence type="ECO:0000256" key="2">
    <source>
        <dbReference type="SAM" id="Phobius"/>
    </source>
</evidence>
<feature type="transmembrane region" description="Helical" evidence="2">
    <location>
        <begin position="71"/>
        <end position="94"/>
    </location>
</feature>
<evidence type="ECO:0000313" key="4">
    <source>
        <dbReference type="Proteomes" id="UP001253637"/>
    </source>
</evidence>
<dbReference type="EMBL" id="LC625835">
    <property type="protein sequence ID" value="BCU03856.1"/>
    <property type="molecule type" value="Genomic_DNA"/>
</dbReference>
<organism evidence="3 4">
    <name type="scientific">Pandoravirus japonicus</name>
    <dbReference type="NCBI Taxonomy" id="2823154"/>
    <lineage>
        <taxon>Viruses</taxon>
        <taxon>Pandoravirus</taxon>
    </lineage>
</organism>
<keyword evidence="2" id="KW-1133">Transmembrane helix</keyword>
<name>A0A811BS07_9VIRU</name>
<reference evidence="3" key="1">
    <citation type="submission" date="2021-04" db="EMBL/GenBank/DDBJ databases">
        <title>Draft Genome Sequence of Pandoravirus japonicus, Isolated from the Sabaishi River of Niigata, Japan.</title>
        <authorList>
            <person name="Hosokawa N."/>
            <person name="Takahashi H."/>
            <person name="Aoki K."/>
            <person name="Takemura M."/>
        </authorList>
    </citation>
    <scope>NUCLEOTIDE SEQUENCE</scope>
</reference>
<feature type="region of interest" description="Disordered" evidence="1">
    <location>
        <begin position="168"/>
        <end position="197"/>
    </location>
</feature>
<evidence type="ECO:0000256" key="1">
    <source>
        <dbReference type="SAM" id="MobiDB-lite"/>
    </source>
</evidence>
<proteinExistence type="predicted"/>